<evidence type="ECO:0000313" key="10">
    <source>
        <dbReference type="Proteomes" id="UP000015104"/>
    </source>
</evidence>
<dbReference type="EMBL" id="CAEY01000239">
    <property type="status" value="NOT_ANNOTATED_CDS"/>
    <property type="molecule type" value="Genomic_DNA"/>
</dbReference>
<gene>
    <name evidence="9" type="primary">107365683</name>
</gene>
<keyword evidence="4 8" id="KW-1133">Transmembrane helix</keyword>
<comment type="similarity">
    <text evidence="2">Belongs to the CD36 family.</text>
</comment>
<proteinExistence type="inferred from homology"/>
<dbReference type="PANTHER" id="PTHR11923:SF51">
    <property type="entry name" value="LYSOSOME MEMBRANE PROTEIN 2"/>
    <property type="match status" value="1"/>
</dbReference>
<evidence type="ECO:0000256" key="1">
    <source>
        <dbReference type="ARBA" id="ARBA00004370"/>
    </source>
</evidence>
<dbReference type="InterPro" id="IPR002159">
    <property type="entry name" value="CD36_fam"/>
</dbReference>
<feature type="compositionally biased region" description="Basic and acidic residues" evidence="7">
    <location>
        <begin position="965"/>
        <end position="976"/>
    </location>
</feature>
<dbReference type="Proteomes" id="UP000015104">
    <property type="component" value="Unassembled WGS sequence"/>
</dbReference>
<dbReference type="OMA" id="GFRFAGK"/>
<name>T1KMA0_TETUR</name>
<reference evidence="10" key="1">
    <citation type="submission" date="2011-08" db="EMBL/GenBank/DDBJ databases">
        <authorList>
            <person name="Rombauts S."/>
        </authorList>
    </citation>
    <scope>NUCLEOTIDE SEQUENCE</scope>
    <source>
        <strain evidence="10">London</strain>
    </source>
</reference>
<evidence type="ECO:0000256" key="8">
    <source>
        <dbReference type="SAM" id="Phobius"/>
    </source>
</evidence>
<protein>
    <submittedName>
        <fullName evidence="9">Uncharacterized protein</fullName>
    </submittedName>
</protein>
<feature type="compositionally biased region" description="Basic and acidic residues" evidence="7">
    <location>
        <begin position="660"/>
        <end position="683"/>
    </location>
</feature>
<feature type="compositionally biased region" description="Polar residues" evidence="7">
    <location>
        <begin position="894"/>
        <end position="907"/>
    </location>
</feature>
<feature type="compositionally biased region" description="Polar residues" evidence="7">
    <location>
        <begin position="991"/>
        <end position="1010"/>
    </location>
</feature>
<dbReference type="EMBL" id="CAEY01000240">
    <property type="status" value="NOT_ANNOTATED_CDS"/>
    <property type="molecule type" value="Genomic_DNA"/>
</dbReference>
<keyword evidence="6" id="KW-0325">Glycoprotein</keyword>
<sequence>MANDTEDKDVESKKDKSKPKRPLRFKFIRYGAIAGVLGTLFAALQPWAMEKAISSQIKVDPTSPGYMFWEHVPLPIITKFHLFNIENPGEFLKGGKLRVRELGPFTLKQDRWKEVIEFTEKTVKYYEWRNYTIAEELSVGSWDQEITVLNPMVASIGSIVGDKLEQLIPIPLAVSPFVYSTVSALLLVHSQNFFLKTTPRNVIVGQRINLLDTVTTLVKPLELLGVKASDLIPTDDLPNNTFGLINGKNYTRMGPWEVYTGVDVPKELYTNAVAFKNEKLMKRWAGPECNTPRGTDGIQFQPLINRTTKLTIFSGDIYRSLDLIYAEDYDYMGIQTYKYILDPAIFQPPSVNPDNACYCVHTGKKKARCEYEGILDLTGGFSGSPFVVTKPHFLEAPEVQKLVDGLSPDPEKHTFYLLIKPDIGVPISAKGRLQFNLRVEKVPFLRGFNNIRDTIIPLGWIEEGGSIDGVLYYLMRGGLVIAPMAASAGFYGAAIGGWAAFLAGLIYTVFRKSGKGKVDNMEKLFEPRESPTKKELIGDSKKMKSQSKLSMNQSDQQSPMNGVLVPVDYVQPSEMNNGLTLVNGSSFVQGRTGPISIIPVNSDMYQPSSVIQFYRLPPGVNQGGGQFDQLLLTIPNANQEMNSPGTVPKITWNGRGSQSVKERTGKVRDKMSRGQSLPRERASQRSKRIQVNSKETQDRFVQVDRDTKGFRFAGKDDIIKSQSVPPVDASMDNSIENEEHRAKMSQDNTYENVEENNFNSNHDELSSEANLKTANNEGNLETENTEINSEGIYEEVDDETVTESGNLYDSTNEPQSPQTEPILQSVSANLFASSSHISRSLIDMVITGNKQTDVENDEKNNHDGNTNINKQTRPSLSEAAERSVSATLPGEYISGNQKTLVDENNNIRLAKSKSGPRSSYSAVSRYQSIDPGEPYDDGDETMLFQRDSTTESEATTPQSDDTDDKQEVKSYQKEGVNDLPGVETPERLATPSFSDEFSIGSDTSRASTAKSLIEPKTNKKETKQNSSCIVS</sequence>
<dbReference type="PANTHER" id="PTHR11923">
    <property type="entry name" value="SCAVENGER RECEPTOR CLASS B TYPE-1 SR-B1"/>
    <property type="match status" value="1"/>
</dbReference>
<feature type="compositionally biased region" description="Polar residues" evidence="7">
    <location>
        <begin position="863"/>
        <end position="875"/>
    </location>
</feature>
<dbReference type="HOGENOM" id="CLU_294295_0_0_1"/>
<feature type="compositionally biased region" description="Acidic residues" evidence="7">
    <location>
        <begin position="792"/>
        <end position="801"/>
    </location>
</feature>
<evidence type="ECO:0000256" key="5">
    <source>
        <dbReference type="ARBA" id="ARBA00023136"/>
    </source>
</evidence>
<evidence type="ECO:0000313" key="9">
    <source>
        <dbReference type="EnsemblMetazoa" id="tetur15g00880.1"/>
    </source>
</evidence>
<evidence type="ECO:0000256" key="6">
    <source>
        <dbReference type="ARBA" id="ARBA00023180"/>
    </source>
</evidence>
<dbReference type="OrthoDB" id="18585at2759"/>
<evidence type="ECO:0000256" key="3">
    <source>
        <dbReference type="ARBA" id="ARBA00022692"/>
    </source>
</evidence>
<dbReference type="eggNOG" id="KOG3776">
    <property type="taxonomic scope" value="Eukaryota"/>
</dbReference>
<dbReference type="AlphaFoldDB" id="T1KMA0"/>
<feature type="region of interest" description="Disordered" evidence="7">
    <location>
        <begin position="639"/>
        <end position="697"/>
    </location>
</feature>
<keyword evidence="10" id="KW-1185">Reference proteome</keyword>
<feature type="region of interest" description="Disordered" evidence="7">
    <location>
        <begin position="774"/>
        <end position="819"/>
    </location>
</feature>
<dbReference type="GO" id="GO:0005044">
    <property type="term" value="F:scavenger receptor activity"/>
    <property type="evidence" value="ECO:0007669"/>
    <property type="project" value="TreeGrafter"/>
</dbReference>
<dbReference type="KEGG" id="tut:107365683"/>
<accession>T1KMA0</accession>
<feature type="region of interest" description="Disordered" evidence="7">
    <location>
        <begin position="527"/>
        <end position="558"/>
    </location>
</feature>
<keyword evidence="3 8" id="KW-0812">Transmembrane</keyword>
<organism evidence="9 10">
    <name type="scientific">Tetranychus urticae</name>
    <name type="common">Two-spotted spider mite</name>
    <dbReference type="NCBI Taxonomy" id="32264"/>
    <lineage>
        <taxon>Eukaryota</taxon>
        <taxon>Metazoa</taxon>
        <taxon>Ecdysozoa</taxon>
        <taxon>Arthropoda</taxon>
        <taxon>Chelicerata</taxon>
        <taxon>Arachnida</taxon>
        <taxon>Acari</taxon>
        <taxon>Acariformes</taxon>
        <taxon>Trombidiformes</taxon>
        <taxon>Prostigmata</taxon>
        <taxon>Eleutherengona</taxon>
        <taxon>Raphignathae</taxon>
        <taxon>Tetranychoidea</taxon>
        <taxon>Tetranychidae</taxon>
        <taxon>Tetranychus</taxon>
    </lineage>
</organism>
<feature type="compositionally biased region" description="Low complexity" evidence="7">
    <location>
        <begin position="774"/>
        <end position="788"/>
    </location>
</feature>
<evidence type="ECO:0000256" key="7">
    <source>
        <dbReference type="SAM" id="MobiDB-lite"/>
    </source>
</evidence>
<dbReference type="GO" id="GO:0016020">
    <property type="term" value="C:membrane"/>
    <property type="evidence" value="ECO:0007669"/>
    <property type="project" value="UniProtKB-SubCell"/>
</dbReference>
<evidence type="ECO:0000256" key="4">
    <source>
        <dbReference type="ARBA" id="ARBA00022989"/>
    </source>
</evidence>
<dbReference type="PRINTS" id="PR01609">
    <property type="entry name" value="CD36FAMILY"/>
</dbReference>
<dbReference type="EnsemblMetazoa" id="tetur15g00880.1">
    <property type="protein sequence ID" value="tetur15g00880.1"/>
    <property type="gene ID" value="tetur15g00880"/>
</dbReference>
<feature type="compositionally biased region" description="Polar residues" evidence="7">
    <location>
        <begin position="802"/>
        <end position="819"/>
    </location>
</feature>
<comment type="subcellular location">
    <subcellularLocation>
        <location evidence="1">Membrane</location>
    </subcellularLocation>
</comment>
<evidence type="ECO:0000256" key="2">
    <source>
        <dbReference type="ARBA" id="ARBA00010532"/>
    </source>
</evidence>
<reference evidence="9" key="2">
    <citation type="submission" date="2015-06" db="UniProtKB">
        <authorList>
            <consortium name="EnsemblMetazoa"/>
        </authorList>
    </citation>
    <scope>IDENTIFICATION</scope>
</reference>
<keyword evidence="5 8" id="KW-0472">Membrane</keyword>
<feature type="compositionally biased region" description="Polar residues" evidence="7">
    <location>
        <begin position="915"/>
        <end position="927"/>
    </location>
</feature>
<feature type="transmembrane region" description="Helical" evidence="8">
    <location>
        <begin position="27"/>
        <end position="48"/>
    </location>
</feature>
<feature type="compositionally biased region" description="Basic and acidic residues" evidence="7">
    <location>
        <begin position="527"/>
        <end position="542"/>
    </location>
</feature>
<feature type="region of interest" description="Disordered" evidence="7">
    <location>
        <begin position="853"/>
        <end position="1031"/>
    </location>
</feature>
<dbReference type="GO" id="GO:0005737">
    <property type="term" value="C:cytoplasm"/>
    <property type="evidence" value="ECO:0007669"/>
    <property type="project" value="TreeGrafter"/>
</dbReference>
<dbReference type="Pfam" id="PF01130">
    <property type="entry name" value="CD36"/>
    <property type="match status" value="1"/>
</dbReference>